<sequence length="200" mass="22593">MSLLQQQSSTNKEKLQHRNKRTRRFFSRKRKFIAGLFSAILPGLGHIYLGLFKKGITFLFILILDGSAMLYFSSKGMHINVPLLILLGLLIPVTYFYNLYDVLQAADYTITLRDKDLDVINDPVRKRHNPFAGEGSISFGILLVVGGTLLILFYQKPAWLERYIELHGQITIAVGLVIVGVGLLIREMVIQRISKSQGEG</sequence>
<dbReference type="Proteomes" id="UP000186666">
    <property type="component" value="Unassembled WGS sequence"/>
</dbReference>
<dbReference type="RefSeq" id="WP_068591580.1">
    <property type="nucleotide sequence ID" value="NZ_FTNK01000013.1"/>
</dbReference>
<feature type="region of interest" description="Disordered" evidence="1">
    <location>
        <begin position="1"/>
        <end position="20"/>
    </location>
</feature>
<evidence type="ECO:0000256" key="2">
    <source>
        <dbReference type="SAM" id="Phobius"/>
    </source>
</evidence>
<name>A0ABY1K8C7_9BACL</name>
<evidence type="ECO:0000313" key="4">
    <source>
        <dbReference type="Proteomes" id="UP000186666"/>
    </source>
</evidence>
<accession>A0ABY1K8C7</accession>
<feature type="transmembrane region" description="Helical" evidence="2">
    <location>
        <begin position="32"/>
        <end position="49"/>
    </location>
</feature>
<feature type="transmembrane region" description="Helical" evidence="2">
    <location>
        <begin position="79"/>
        <end position="97"/>
    </location>
</feature>
<keyword evidence="2" id="KW-0812">Transmembrane</keyword>
<feature type="compositionally biased region" description="Polar residues" evidence="1">
    <location>
        <begin position="1"/>
        <end position="10"/>
    </location>
</feature>
<comment type="caution">
    <text evidence="3">The sequence shown here is derived from an EMBL/GenBank/DDBJ whole genome shotgun (WGS) entry which is preliminary data.</text>
</comment>
<feature type="transmembrane region" description="Helical" evidence="2">
    <location>
        <begin position="166"/>
        <end position="185"/>
    </location>
</feature>
<keyword evidence="2" id="KW-0472">Membrane</keyword>
<organism evidence="3 4">
    <name type="scientific">Paenibacillus macquariensis</name>
    <dbReference type="NCBI Taxonomy" id="948756"/>
    <lineage>
        <taxon>Bacteria</taxon>
        <taxon>Bacillati</taxon>
        <taxon>Bacillota</taxon>
        <taxon>Bacilli</taxon>
        <taxon>Bacillales</taxon>
        <taxon>Paenibacillaceae</taxon>
        <taxon>Paenibacillus</taxon>
    </lineage>
</organism>
<evidence type="ECO:0000256" key="1">
    <source>
        <dbReference type="SAM" id="MobiDB-lite"/>
    </source>
</evidence>
<gene>
    <name evidence="3" type="ORF">SAMN05421578_1136</name>
</gene>
<keyword evidence="4" id="KW-1185">Reference proteome</keyword>
<dbReference type="EMBL" id="FTNK01000013">
    <property type="protein sequence ID" value="SIR40313.1"/>
    <property type="molecule type" value="Genomic_DNA"/>
</dbReference>
<protein>
    <recommendedName>
        <fullName evidence="5">TM2 domain-containing protein</fullName>
    </recommendedName>
</protein>
<evidence type="ECO:0008006" key="5">
    <source>
        <dbReference type="Google" id="ProtNLM"/>
    </source>
</evidence>
<feature type="transmembrane region" description="Helical" evidence="2">
    <location>
        <begin position="135"/>
        <end position="154"/>
    </location>
</feature>
<evidence type="ECO:0000313" key="3">
    <source>
        <dbReference type="EMBL" id="SIR40313.1"/>
    </source>
</evidence>
<keyword evidence="2" id="KW-1133">Transmembrane helix</keyword>
<proteinExistence type="predicted"/>
<reference evidence="3 4" key="1">
    <citation type="submission" date="2017-01" db="EMBL/GenBank/DDBJ databases">
        <authorList>
            <person name="Varghese N."/>
            <person name="Submissions S."/>
        </authorList>
    </citation>
    <scope>NUCLEOTIDE SEQUENCE [LARGE SCALE GENOMIC DNA]</scope>
    <source>
        <strain evidence="3 4">ATCC 23464</strain>
    </source>
</reference>